<dbReference type="Pfam" id="PF03343">
    <property type="entry name" value="SART-1"/>
    <property type="match status" value="1"/>
</dbReference>
<dbReference type="AlphaFoldDB" id="A0A420IA83"/>
<evidence type="ECO:0000256" key="5">
    <source>
        <dbReference type="ARBA" id="ARBA00023242"/>
    </source>
</evidence>
<proteinExistence type="inferred from homology"/>
<dbReference type="PANTHER" id="PTHR14152">
    <property type="entry name" value="SQUAMOUS CELL CARCINOMA ANTIGEN RECOGNISED BY CYTOTOXIC T LYMPHOCYTES"/>
    <property type="match status" value="1"/>
</dbReference>
<feature type="compositionally biased region" description="Basic and acidic residues" evidence="7">
    <location>
        <begin position="361"/>
        <end position="376"/>
    </location>
</feature>
<feature type="region of interest" description="Disordered" evidence="7">
    <location>
        <begin position="87"/>
        <end position="116"/>
    </location>
</feature>
<feature type="coiled-coil region" evidence="6">
    <location>
        <begin position="177"/>
        <end position="204"/>
    </location>
</feature>
<evidence type="ECO:0000256" key="2">
    <source>
        <dbReference type="ARBA" id="ARBA00006076"/>
    </source>
</evidence>
<dbReference type="GO" id="GO:0000481">
    <property type="term" value="P:maturation of 5S rRNA"/>
    <property type="evidence" value="ECO:0007669"/>
    <property type="project" value="TreeGrafter"/>
</dbReference>
<dbReference type="GO" id="GO:0045292">
    <property type="term" value="P:mRNA cis splicing, via spliceosome"/>
    <property type="evidence" value="ECO:0007669"/>
    <property type="project" value="TreeGrafter"/>
</dbReference>
<feature type="compositionally biased region" description="Polar residues" evidence="7">
    <location>
        <begin position="516"/>
        <end position="527"/>
    </location>
</feature>
<feature type="region of interest" description="Disordered" evidence="7">
    <location>
        <begin position="516"/>
        <end position="535"/>
    </location>
</feature>
<sequence length="717" mass="82273">MDPCKIELLANQLHSPRTGRIVEHRTVWVFEREESSRHSSYRPKYTVRILLEGSYTRQTTMADAISIEETNRIRASLGMKPLMLPEKSKPIFREGPATTPQSDEGSTLESRQAEGYENYRKLQEAELARKRRDAKSEAIKKARDAAKRFSKLEGKGLGESDGQDLDVKSWLTKHKKRQKQIEKARKMEKELAEAEMALEYTAKDLAGVKVGHELENFQEGEEQILTLKDATIDENEEEGDELENIDLRAKEKLDEDLKLKTKRPVYNPMEMDESTNHSILAHYDEEIDGKKRKLLTLDGQGKVVGDVTKDTSSLQNLAFNLDIPKENPESDYLAATEIRIKKPKKKKVKSIRQKQIDEEDIHPVPEESSSKALKNDDDQDVKWPVPKKRVFQDISFVDDDDLQRSLAVQRANTLKKRQKLRPEAIAQQIREATQLNNDDDDIYEGQNTLIIDETSEFVANIQKSTGSERKYRSVSRQPEKNTSVSDDSDEDGDVRMKQSYAEVEDEDDKRAQILQQNSLNEEVTNNGLEPEETLDRGLGSTLKLLQGRGIIKTQGSEDLNAIYRQKQLFLAEKQRREAEAEFKARAQRERDRSNGRLDRMSAREKEEYARSQNTLRDQIESRQLAEHFNKEYKPNVELKYIDEFGRSMNKKEAFKHLSHQFHGKGSGKQKTEKILKKIEDEKRRLAQCSLDGSQIGGMSGATAQQRKKQGQAGVRLA</sequence>
<keyword evidence="9" id="KW-1185">Reference proteome</keyword>
<reference evidence="8 9" key="1">
    <citation type="journal article" date="2018" name="BMC Genomics">
        <title>Comparative genome analyses reveal sequence features reflecting distinct modes of host-adaptation between dicot and monocot powdery mildew.</title>
        <authorList>
            <person name="Wu Y."/>
            <person name="Ma X."/>
            <person name="Pan Z."/>
            <person name="Kale S.D."/>
            <person name="Song Y."/>
            <person name="King H."/>
            <person name="Zhang Q."/>
            <person name="Presley C."/>
            <person name="Deng X."/>
            <person name="Wei C.I."/>
            <person name="Xiao S."/>
        </authorList>
    </citation>
    <scope>NUCLEOTIDE SEQUENCE [LARGE SCALE GENOMIC DNA]</scope>
    <source>
        <strain evidence="8">UMSG3</strain>
    </source>
</reference>
<feature type="region of interest" description="Disordered" evidence="7">
    <location>
        <begin position="347"/>
        <end position="381"/>
    </location>
</feature>
<feature type="compositionally biased region" description="Polar residues" evidence="7">
    <location>
        <begin position="98"/>
        <end position="110"/>
    </location>
</feature>
<keyword evidence="4" id="KW-0508">mRNA splicing</keyword>
<evidence type="ECO:0000313" key="8">
    <source>
        <dbReference type="EMBL" id="RKF71482.1"/>
    </source>
</evidence>
<feature type="region of interest" description="Disordered" evidence="7">
    <location>
        <begin position="464"/>
        <end position="493"/>
    </location>
</feature>
<evidence type="ECO:0000256" key="4">
    <source>
        <dbReference type="ARBA" id="ARBA00023187"/>
    </source>
</evidence>
<dbReference type="GO" id="GO:0046540">
    <property type="term" value="C:U4/U6 x U5 tri-snRNP complex"/>
    <property type="evidence" value="ECO:0007669"/>
    <property type="project" value="InterPro"/>
</dbReference>
<feature type="region of interest" description="Disordered" evidence="7">
    <location>
        <begin position="689"/>
        <end position="717"/>
    </location>
</feature>
<organism evidence="8 9">
    <name type="scientific">Golovinomyces cichoracearum</name>
    <dbReference type="NCBI Taxonomy" id="62708"/>
    <lineage>
        <taxon>Eukaryota</taxon>
        <taxon>Fungi</taxon>
        <taxon>Dikarya</taxon>
        <taxon>Ascomycota</taxon>
        <taxon>Pezizomycotina</taxon>
        <taxon>Leotiomycetes</taxon>
        <taxon>Erysiphales</taxon>
        <taxon>Erysiphaceae</taxon>
        <taxon>Golovinomyces</taxon>
    </lineage>
</organism>
<keyword evidence="3" id="KW-0507">mRNA processing</keyword>
<evidence type="ECO:0000256" key="3">
    <source>
        <dbReference type="ARBA" id="ARBA00022664"/>
    </source>
</evidence>
<gene>
    <name evidence="8" type="ORF">GcM3_101013</name>
</gene>
<protein>
    <submittedName>
        <fullName evidence="8">Putative dna binding protein sart-1</fullName>
    </submittedName>
</protein>
<keyword evidence="6" id="KW-0175">Coiled coil</keyword>
<dbReference type="Proteomes" id="UP000283383">
    <property type="component" value="Unassembled WGS sequence"/>
</dbReference>
<accession>A0A420IA83</accession>
<name>A0A420IA83_9PEZI</name>
<dbReference type="STRING" id="62708.A0A420IA83"/>
<dbReference type="EMBL" id="MCBQ01010110">
    <property type="protein sequence ID" value="RKF71482.1"/>
    <property type="molecule type" value="Genomic_DNA"/>
</dbReference>
<keyword evidence="5" id="KW-0539">Nucleus</keyword>
<comment type="caution">
    <text evidence="8">The sequence shown here is derived from an EMBL/GenBank/DDBJ whole genome shotgun (WGS) entry which is preliminary data.</text>
</comment>
<evidence type="ECO:0000256" key="6">
    <source>
        <dbReference type="SAM" id="Coils"/>
    </source>
</evidence>
<comment type="subcellular location">
    <subcellularLocation>
        <location evidence="1">Nucleus</location>
    </subcellularLocation>
</comment>
<dbReference type="PANTHER" id="PTHR14152:SF5">
    <property type="entry name" value="U4_U6.U5 TRI-SNRNP-ASSOCIATED PROTEIN 1"/>
    <property type="match status" value="1"/>
</dbReference>
<dbReference type="InterPro" id="IPR045347">
    <property type="entry name" value="HIND"/>
</dbReference>
<evidence type="ECO:0000313" key="9">
    <source>
        <dbReference type="Proteomes" id="UP000283383"/>
    </source>
</evidence>
<comment type="similarity">
    <text evidence="2">Belongs to the SNU66/SART1 family.</text>
</comment>
<evidence type="ECO:0000256" key="7">
    <source>
        <dbReference type="SAM" id="MobiDB-lite"/>
    </source>
</evidence>
<dbReference type="InterPro" id="IPR005011">
    <property type="entry name" value="SNU66/SART1"/>
</dbReference>
<dbReference type="Pfam" id="PF19252">
    <property type="entry name" value="HIND"/>
    <property type="match status" value="1"/>
</dbReference>
<evidence type="ECO:0000256" key="1">
    <source>
        <dbReference type="ARBA" id="ARBA00004123"/>
    </source>
</evidence>